<keyword evidence="2" id="KW-1185">Reference proteome</keyword>
<name>G7Y3B2_CLOSI</name>
<dbReference type="AlphaFoldDB" id="G7Y3B2"/>
<reference key="2">
    <citation type="submission" date="2011-10" db="EMBL/GenBank/DDBJ databases">
        <title>The genome and transcriptome sequence of Clonorchis sinensis provide insights into the carcinogenic liver fluke.</title>
        <authorList>
            <person name="Wang X."/>
            <person name="Huang Y."/>
            <person name="Chen W."/>
            <person name="Liu H."/>
            <person name="Guo L."/>
            <person name="Chen Y."/>
            <person name="Luo F."/>
            <person name="Zhou W."/>
            <person name="Sun J."/>
            <person name="Mao Q."/>
            <person name="Liang P."/>
            <person name="Zhou C."/>
            <person name="Tian Y."/>
            <person name="Men J."/>
            <person name="Lv X."/>
            <person name="Huang L."/>
            <person name="Zhou J."/>
            <person name="Hu Y."/>
            <person name="Li R."/>
            <person name="Zhang F."/>
            <person name="Lei H."/>
            <person name="Li X."/>
            <person name="Hu X."/>
            <person name="Liang C."/>
            <person name="Xu J."/>
            <person name="Wu Z."/>
            <person name="Yu X."/>
        </authorList>
    </citation>
    <scope>NUCLEOTIDE SEQUENCE</scope>
    <source>
        <strain>Henan</strain>
    </source>
</reference>
<evidence type="ECO:0000313" key="2">
    <source>
        <dbReference type="Proteomes" id="UP000008909"/>
    </source>
</evidence>
<organism evidence="1 2">
    <name type="scientific">Clonorchis sinensis</name>
    <name type="common">Chinese liver fluke</name>
    <dbReference type="NCBI Taxonomy" id="79923"/>
    <lineage>
        <taxon>Eukaryota</taxon>
        <taxon>Metazoa</taxon>
        <taxon>Spiralia</taxon>
        <taxon>Lophotrochozoa</taxon>
        <taxon>Platyhelminthes</taxon>
        <taxon>Trematoda</taxon>
        <taxon>Digenea</taxon>
        <taxon>Opisthorchiida</taxon>
        <taxon>Opisthorchiata</taxon>
        <taxon>Opisthorchiidae</taxon>
        <taxon>Clonorchis</taxon>
    </lineage>
</organism>
<evidence type="ECO:0000313" key="1">
    <source>
        <dbReference type="EMBL" id="GAA47449.1"/>
    </source>
</evidence>
<dbReference type="EMBL" id="DF142839">
    <property type="protein sequence ID" value="GAA47449.1"/>
    <property type="molecule type" value="Genomic_DNA"/>
</dbReference>
<dbReference type="Proteomes" id="UP000008909">
    <property type="component" value="Unassembled WGS sequence"/>
</dbReference>
<accession>G7Y3B2</accession>
<reference evidence="1" key="1">
    <citation type="journal article" date="2011" name="Genome Biol.">
        <title>The draft genome of the carcinogenic human liver fluke Clonorchis sinensis.</title>
        <authorList>
            <person name="Wang X."/>
            <person name="Chen W."/>
            <person name="Huang Y."/>
            <person name="Sun J."/>
            <person name="Men J."/>
            <person name="Liu H."/>
            <person name="Luo F."/>
            <person name="Guo L."/>
            <person name="Lv X."/>
            <person name="Deng C."/>
            <person name="Zhou C."/>
            <person name="Fan Y."/>
            <person name="Li X."/>
            <person name="Huang L."/>
            <person name="Hu Y."/>
            <person name="Liang C."/>
            <person name="Hu X."/>
            <person name="Xu J."/>
            <person name="Yu X."/>
        </authorList>
    </citation>
    <scope>NUCLEOTIDE SEQUENCE [LARGE SCALE GENOMIC DNA]</scope>
    <source>
        <strain evidence="1">Henan</strain>
    </source>
</reference>
<protein>
    <submittedName>
        <fullName evidence="1">Uncharacterized protein</fullName>
    </submittedName>
</protein>
<proteinExistence type="predicted"/>
<sequence length="317" mass="35835">MRIDAKIDWGIWLASYCTMRNRPKRQSVFYGRFGAPSPVLLAWTSNNSTGPMSDRSINMPTTLSTQDARDITFIERTSELLRKWLPTTNPWTTERVSRSLTSFPWSIFAAKGTSFLLTPCLNKAWRTGFSPLTKQTHARNILRIFLSAERTFSLGESQPLNYNNRTDPKTRAKASILCINPLIRESVHGTRQEWRTTGFYILRNKNYSFKCSGASRSSATLPRMPNFTGCFEAALISRTPTKLTCSRRPNNVGTSRKGVVSGIAGPRQARCSLNFVGLLQQPLRSRRTAFGSTLKACTEPEEKLFVNDPFNELVEIF</sequence>
<gene>
    <name evidence="1" type="ORF">CLF_100375</name>
</gene>